<name>A0ABZ0N2H5_9GAMM</name>
<dbReference type="Pfam" id="PF12773">
    <property type="entry name" value="DZR"/>
    <property type="match status" value="1"/>
</dbReference>
<feature type="region of interest" description="Disordered" evidence="1">
    <location>
        <begin position="17"/>
        <end position="64"/>
    </location>
</feature>
<keyword evidence="4" id="KW-1185">Reference proteome</keyword>
<dbReference type="EMBL" id="CP135990">
    <property type="protein sequence ID" value="WPA92592.1"/>
    <property type="molecule type" value="Genomic_DNA"/>
</dbReference>
<proteinExistence type="predicted"/>
<sequence>MSIFSWLFNLGRNRYDSKRDSQYRGHSGHGSSSKHGSRSQHDSRGKHGGGYQYNDGRSEDNYFSQGQNLQKIRCRQCQRAVDPNANFCGECGAST</sequence>
<gene>
    <name evidence="3" type="ORF">QS795_002080</name>
</gene>
<protein>
    <submittedName>
        <fullName evidence="3">Zinc ribbon domain-containing protein</fullName>
    </submittedName>
</protein>
<feature type="domain" description="DZANK-type" evidence="2">
    <location>
        <begin position="66"/>
        <end position="92"/>
    </location>
</feature>
<evidence type="ECO:0000256" key="1">
    <source>
        <dbReference type="SAM" id="MobiDB-lite"/>
    </source>
</evidence>
<reference evidence="3 4" key="1">
    <citation type="submission" date="2023-09" db="EMBL/GenBank/DDBJ databases">
        <title>Genomic Revisitation and Reclassification of the Genus Providencia.</title>
        <authorList>
            <person name="Dong X."/>
        </authorList>
    </citation>
    <scope>NUCLEOTIDE SEQUENCE [LARGE SCALE GENOMIC DNA]</scope>
    <source>
        <strain evidence="3 4">D4759</strain>
    </source>
</reference>
<dbReference type="InterPro" id="IPR025874">
    <property type="entry name" value="DZR"/>
</dbReference>
<organism evidence="3 4">
    <name type="scientific">Providencia zhijiangensis</name>
    <dbReference type="NCBI Taxonomy" id="3053982"/>
    <lineage>
        <taxon>Bacteria</taxon>
        <taxon>Pseudomonadati</taxon>
        <taxon>Pseudomonadota</taxon>
        <taxon>Gammaproteobacteria</taxon>
        <taxon>Enterobacterales</taxon>
        <taxon>Morganellaceae</taxon>
        <taxon>Providencia</taxon>
    </lineage>
</organism>
<dbReference type="RefSeq" id="WP_154602049.1">
    <property type="nucleotide sequence ID" value="NZ_CP135990.1"/>
</dbReference>
<evidence type="ECO:0000259" key="2">
    <source>
        <dbReference type="Pfam" id="PF12773"/>
    </source>
</evidence>
<evidence type="ECO:0000313" key="4">
    <source>
        <dbReference type="Proteomes" id="UP001302443"/>
    </source>
</evidence>
<dbReference type="Proteomes" id="UP001302443">
    <property type="component" value="Chromosome"/>
</dbReference>
<accession>A0ABZ0N2H5</accession>
<evidence type="ECO:0000313" key="3">
    <source>
        <dbReference type="EMBL" id="WPA92592.1"/>
    </source>
</evidence>